<accession>A0A151P093</accession>
<dbReference type="EMBL" id="AKHW03001485">
    <property type="protein sequence ID" value="KYO42249.1"/>
    <property type="molecule type" value="Genomic_DNA"/>
</dbReference>
<dbReference type="Proteomes" id="UP000050525">
    <property type="component" value="Unassembled WGS sequence"/>
</dbReference>
<protein>
    <submittedName>
        <fullName evidence="1">Uncharacterized protein</fullName>
    </submittedName>
</protein>
<dbReference type="AlphaFoldDB" id="A0A151P093"/>
<comment type="caution">
    <text evidence="1">The sequence shown here is derived from an EMBL/GenBank/DDBJ whole genome shotgun (WGS) entry which is preliminary data.</text>
</comment>
<keyword evidence="2" id="KW-1185">Reference proteome</keyword>
<evidence type="ECO:0000313" key="1">
    <source>
        <dbReference type="EMBL" id="KYO42249.1"/>
    </source>
</evidence>
<organism evidence="1 2">
    <name type="scientific">Alligator mississippiensis</name>
    <name type="common">American alligator</name>
    <dbReference type="NCBI Taxonomy" id="8496"/>
    <lineage>
        <taxon>Eukaryota</taxon>
        <taxon>Metazoa</taxon>
        <taxon>Chordata</taxon>
        <taxon>Craniata</taxon>
        <taxon>Vertebrata</taxon>
        <taxon>Euteleostomi</taxon>
        <taxon>Archelosauria</taxon>
        <taxon>Archosauria</taxon>
        <taxon>Crocodylia</taxon>
        <taxon>Alligatoridae</taxon>
        <taxon>Alligatorinae</taxon>
        <taxon>Alligator</taxon>
    </lineage>
</organism>
<sequence>MACGPKLAYHLIGSGPSKSWKVTFCWATDSSLQKDLRFIFCLKHKGQVGFSFLNIGNIVVKHKLPV</sequence>
<gene>
    <name evidence="1" type="ORF">Y1Q_0002862</name>
</gene>
<name>A0A151P093_ALLMI</name>
<evidence type="ECO:0000313" key="2">
    <source>
        <dbReference type="Proteomes" id="UP000050525"/>
    </source>
</evidence>
<proteinExistence type="predicted"/>
<reference evidence="1 2" key="1">
    <citation type="journal article" date="2012" name="Genome Biol.">
        <title>Sequencing three crocodilian genomes to illuminate the evolution of archosaurs and amniotes.</title>
        <authorList>
            <person name="St John J.A."/>
            <person name="Braun E.L."/>
            <person name="Isberg S.R."/>
            <person name="Miles L.G."/>
            <person name="Chong A.Y."/>
            <person name="Gongora J."/>
            <person name="Dalzell P."/>
            <person name="Moran C."/>
            <person name="Bed'hom B."/>
            <person name="Abzhanov A."/>
            <person name="Burgess S.C."/>
            <person name="Cooksey A.M."/>
            <person name="Castoe T.A."/>
            <person name="Crawford N.G."/>
            <person name="Densmore L.D."/>
            <person name="Drew J.C."/>
            <person name="Edwards S.V."/>
            <person name="Faircloth B.C."/>
            <person name="Fujita M.K."/>
            <person name="Greenwold M.J."/>
            <person name="Hoffmann F.G."/>
            <person name="Howard J.M."/>
            <person name="Iguchi T."/>
            <person name="Janes D.E."/>
            <person name="Khan S.Y."/>
            <person name="Kohno S."/>
            <person name="de Koning A.J."/>
            <person name="Lance S.L."/>
            <person name="McCarthy F.M."/>
            <person name="McCormack J.E."/>
            <person name="Merchant M.E."/>
            <person name="Peterson D.G."/>
            <person name="Pollock D.D."/>
            <person name="Pourmand N."/>
            <person name="Raney B.J."/>
            <person name="Roessler K.A."/>
            <person name="Sanford J.R."/>
            <person name="Sawyer R.H."/>
            <person name="Schmidt C.J."/>
            <person name="Triplett E.W."/>
            <person name="Tuberville T.D."/>
            <person name="Venegas-Anaya M."/>
            <person name="Howard J.T."/>
            <person name="Jarvis E.D."/>
            <person name="Guillette L.J.Jr."/>
            <person name="Glenn T.C."/>
            <person name="Green R.E."/>
            <person name="Ray D.A."/>
        </authorList>
    </citation>
    <scope>NUCLEOTIDE SEQUENCE [LARGE SCALE GENOMIC DNA]</scope>
    <source>
        <strain evidence="1">KSC_2009_1</strain>
    </source>
</reference>